<organism evidence="1 2">
    <name type="scientific">Faecalibacterium langellae</name>
    <dbReference type="NCBI Taxonomy" id="3435293"/>
    <lineage>
        <taxon>Bacteria</taxon>
        <taxon>Bacillati</taxon>
        <taxon>Bacillota</taxon>
        <taxon>Clostridia</taxon>
        <taxon>Eubacteriales</taxon>
        <taxon>Oscillospiraceae</taxon>
        <taxon>Faecalibacterium</taxon>
    </lineage>
</organism>
<evidence type="ECO:0000313" key="2">
    <source>
        <dbReference type="Proteomes" id="UP000220959"/>
    </source>
</evidence>
<dbReference type="Proteomes" id="UP000220959">
    <property type="component" value="Unassembled WGS sequence"/>
</dbReference>
<keyword evidence="2" id="KW-1185">Reference proteome</keyword>
<comment type="caution">
    <text evidence="1">The sequence shown here is derived from an EMBL/GenBank/DDBJ whole genome shotgun (WGS) entry which is preliminary data.</text>
</comment>
<gene>
    <name evidence="1" type="ORF">CGS49_06205</name>
</gene>
<proteinExistence type="predicted"/>
<reference evidence="1 2" key="1">
    <citation type="journal article" date="2017" name="Front. Microbiol.">
        <title>New Insights into the Diversity of the Genus Faecalibacterium.</title>
        <authorList>
            <person name="Benevides L."/>
            <person name="Burman S."/>
            <person name="Martin R."/>
            <person name="Robert V."/>
            <person name="Thomas M."/>
            <person name="Miquel S."/>
            <person name="Chain F."/>
            <person name="Sokol H."/>
            <person name="Bermudez-Humaran L.G."/>
            <person name="Morrison M."/>
            <person name="Langella P."/>
            <person name="Azevedo V.A."/>
            <person name="Chatel J.M."/>
            <person name="Soares S."/>
        </authorList>
    </citation>
    <scope>NUCLEOTIDE SEQUENCE [LARGE SCALE GENOMIC DNA]</scope>
    <source>
        <strain evidence="2">CNCM I-4541</strain>
    </source>
</reference>
<evidence type="ECO:0000313" key="1">
    <source>
        <dbReference type="EMBL" id="PDX61389.1"/>
    </source>
</evidence>
<dbReference type="EMBL" id="NMTR01000015">
    <property type="protein sequence ID" value="PDX61389.1"/>
    <property type="molecule type" value="Genomic_DNA"/>
</dbReference>
<accession>A0ACC9D007</accession>
<protein>
    <submittedName>
        <fullName evidence="1">Uncharacterized protein</fullName>
    </submittedName>
</protein>
<sequence>MEIQITQKQCGGTEFLARPHRLHLGAQNAAGVDQLHFILPEAWAGCSAALYLRRADGTLLAPVSLDGEGRVTVDRRLTGSTGGQWMLAAIRGEDYTAYTRPGSYDTYAILPTDGGAEELPPSLYEQFVARVLESASTASTAAQRAAASAASCTANAAQAQTAAQRAETGRTAALEAAGRAETAAARAEALAPEEGRVVSVNGKAGIVRLTAQDVGALPCPAQPVAGQLLRVLSTDPDTGAVRTDTTPPPDLTPYVRSSTVPTAAVPGAVKADPAFGVTVRADGTLATAPADEAALDAMADPYAPLTPALLPYGVKKALTAAAAAAPWSAEEKSAARRTLGVELASYYTKEDVDALLAAPSLAAYPVGSIYQSVLPASPAALFGGTWEQIAQDRVLMGASGSHKAGSTVEAGLPNITGQIAYNSSHGLVSSNSAVSSGCVFPGASIRNGALTGNNTAQTRDLAIDASRSSAVYGRSDTVQPAAYYVYIWLRVA</sequence>
<name>A0ACC9D007_9FIRM</name>